<comment type="caution">
    <text evidence="2">The sequence shown here is derived from an EMBL/GenBank/DDBJ whole genome shotgun (WGS) entry which is preliminary data.</text>
</comment>
<evidence type="ECO:0000259" key="1">
    <source>
        <dbReference type="Pfam" id="PF00098"/>
    </source>
</evidence>
<dbReference type="Proteomes" id="UP001151760">
    <property type="component" value="Unassembled WGS sequence"/>
</dbReference>
<reference evidence="2" key="1">
    <citation type="journal article" date="2022" name="Int. J. Mol. Sci.">
        <title>Draft Genome of Tanacetum Coccineum: Genomic Comparison of Closely Related Tanacetum-Family Plants.</title>
        <authorList>
            <person name="Yamashiro T."/>
            <person name="Shiraishi A."/>
            <person name="Nakayama K."/>
            <person name="Satake H."/>
        </authorList>
    </citation>
    <scope>NUCLEOTIDE SEQUENCE</scope>
</reference>
<sequence length="335" mass="38208">MYTSWAIRMLLYIKGKEHGRMMFNLVLNGPLVYPTIKVDSVTRLKTYEELSDKEKLQDDCNLHATNIVLQGLPPDIYALVNHNQCKLYNEFDKFASIKGETLYDYYMRFAQLMNDIHIIGMTMQQVQVNTKFLNGLQPEWRKFMIDVKLAKSLGVHRIGGNNAVGQVRVANCQGEGHMARQCTQPKRPRNSAWFKEKLMLTDDLDAFNFDYDEAPGASSVLMAHLSSYDSDVISEVPNSDNYLNDTVSNMCVQEESYSEQLTFNPNPDINITSDSNIISYEQYLQETESAAVQNNTSSDQQNAMIMSVFDTLSNQVAKYTADNLKLKELDEYLTA</sequence>
<proteinExistence type="predicted"/>
<feature type="domain" description="CCHC-type" evidence="1">
    <location>
        <begin position="171"/>
        <end position="184"/>
    </location>
</feature>
<evidence type="ECO:0000313" key="3">
    <source>
        <dbReference type="Proteomes" id="UP001151760"/>
    </source>
</evidence>
<accession>A0ABQ5BGC0</accession>
<organism evidence="2 3">
    <name type="scientific">Tanacetum coccineum</name>
    <dbReference type="NCBI Taxonomy" id="301880"/>
    <lineage>
        <taxon>Eukaryota</taxon>
        <taxon>Viridiplantae</taxon>
        <taxon>Streptophyta</taxon>
        <taxon>Embryophyta</taxon>
        <taxon>Tracheophyta</taxon>
        <taxon>Spermatophyta</taxon>
        <taxon>Magnoliopsida</taxon>
        <taxon>eudicotyledons</taxon>
        <taxon>Gunneridae</taxon>
        <taxon>Pentapetalae</taxon>
        <taxon>asterids</taxon>
        <taxon>campanulids</taxon>
        <taxon>Asterales</taxon>
        <taxon>Asteraceae</taxon>
        <taxon>Asteroideae</taxon>
        <taxon>Anthemideae</taxon>
        <taxon>Anthemidinae</taxon>
        <taxon>Tanacetum</taxon>
    </lineage>
</organism>
<dbReference type="Pfam" id="PF00098">
    <property type="entry name" value="zf-CCHC"/>
    <property type="match status" value="1"/>
</dbReference>
<gene>
    <name evidence="2" type="ORF">Tco_0858976</name>
</gene>
<dbReference type="InterPro" id="IPR001878">
    <property type="entry name" value="Znf_CCHC"/>
</dbReference>
<keyword evidence="3" id="KW-1185">Reference proteome</keyword>
<dbReference type="EMBL" id="BQNB010013107">
    <property type="protein sequence ID" value="GJT11934.1"/>
    <property type="molecule type" value="Genomic_DNA"/>
</dbReference>
<evidence type="ECO:0000313" key="2">
    <source>
        <dbReference type="EMBL" id="GJT11934.1"/>
    </source>
</evidence>
<name>A0ABQ5BGC0_9ASTR</name>
<reference evidence="2" key="2">
    <citation type="submission" date="2022-01" db="EMBL/GenBank/DDBJ databases">
        <authorList>
            <person name="Yamashiro T."/>
            <person name="Shiraishi A."/>
            <person name="Satake H."/>
            <person name="Nakayama K."/>
        </authorList>
    </citation>
    <scope>NUCLEOTIDE SEQUENCE</scope>
</reference>
<protein>
    <submittedName>
        <fullName evidence="2">Integrase, catalytic region, zinc finger, CCHC-type containing protein</fullName>
    </submittedName>
</protein>